<evidence type="ECO:0000256" key="2">
    <source>
        <dbReference type="SAM" id="SignalP"/>
    </source>
</evidence>
<keyword evidence="2" id="KW-0732">Signal</keyword>
<feature type="signal peptide" evidence="2">
    <location>
        <begin position="1"/>
        <end position="21"/>
    </location>
</feature>
<dbReference type="RefSeq" id="XP_001745811.1">
    <property type="nucleotide sequence ID" value="XM_001745759.1"/>
</dbReference>
<evidence type="ECO:0000313" key="3">
    <source>
        <dbReference type="EMBL" id="EDQ89235.1"/>
    </source>
</evidence>
<reference evidence="3 4" key="1">
    <citation type="journal article" date="2008" name="Nature">
        <title>The genome of the choanoflagellate Monosiga brevicollis and the origin of metazoans.</title>
        <authorList>
            <consortium name="JGI Sequencing"/>
            <person name="King N."/>
            <person name="Westbrook M.J."/>
            <person name="Young S.L."/>
            <person name="Kuo A."/>
            <person name="Abedin M."/>
            <person name="Chapman J."/>
            <person name="Fairclough S."/>
            <person name="Hellsten U."/>
            <person name="Isogai Y."/>
            <person name="Letunic I."/>
            <person name="Marr M."/>
            <person name="Pincus D."/>
            <person name="Putnam N."/>
            <person name="Rokas A."/>
            <person name="Wright K.J."/>
            <person name="Zuzow R."/>
            <person name="Dirks W."/>
            <person name="Good M."/>
            <person name="Goodstein D."/>
            <person name="Lemons D."/>
            <person name="Li W."/>
            <person name="Lyons J.B."/>
            <person name="Morris A."/>
            <person name="Nichols S."/>
            <person name="Richter D.J."/>
            <person name="Salamov A."/>
            <person name="Bork P."/>
            <person name="Lim W.A."/>
            <person name="Manning G."/>
            <person name="Miller W.T."/>
            <person name="McGinnis W."/>
            <person name="Shapiro H."/>
            <person name="Tjian R."/>
            <person name="Grigoriev I.V."/>
            <person name="Rokhsar D."/>
        </authorList>
    </citation>
    <scope>NUCLEOTIDE SEQUENCE [LARGE SCALE GENOMIC DNA]</scope>
    <source>
        <strain evidence="4">MX1 / ATCC 50154</strain>
    </source>
</reference>
<name>A9UZI3_MONBE</name>
<sequence length="357" mass="38326">MAPSLELAVLLCSTWLALGAAQSAATCRGGNLSNSACQDCRFIPANWPCTNSEWGDGLCTDACAPELDIDCYQLVEPTLECANSDSANALRQVDTASQVLFWFFISVFIFVYGDEQRAQCWLFPMCLCSALPRYADVGPPPDDLTAREAVEQGTELHHVETRGEADKMLEPAPSYENVMKPGSHLRIDLSSLQGTGAPPPTPATIGLPSPMRPGVLPTELRSPHSPRNPPPLLLQSSYYPDLGVIAEATNPDHETSQASRHDSNRAMSPGRATVGPVGEGEVVPELSAPASEPNPPAPQHLSANSLHRSVDVIDVDEVQRNVSPFSSRRSSASHITGVDAGSRRPSESVFVYDAELQ</sequence>
<feature type="chain" id="PRO_5002745082" evidence="2">
    <location>
        <begin position="22"/>
        <end position="357"/>
    </location>
</feature>
<keyword evidence="4" id="KW-1185">Reference proteome</keyword>
<feature type="compositionally biased region" description="Basic and acidic residues" evidence="1">
    <location>
        <begin position="250"/>
        <end position="264"/>
    </location>
</feature>
<feature type="compositionally biased region" description="Low complexity" evidence="1">
    <location>
        <begin position="321"/>
        <end position="333"/>
    </location>
</feature>
<evidence type="ECO:0000313" key="4">
    <source>
        <dbReference type="Proteomes" id="UP000001357"/>
    </source>
</evidence>
<dbReference type="EMBL" id="CH991551">
    <property type="protein sequence ID" value="EDQ89235.1"/>
    <property type="molecule type" value="Genomic_DNA"/>
</dbReference>
<dbReference type="KEGG" id="mbr:MONBRDRAFT_8258"/>
<dbReference type="Proteomes" id="UP000001357">
    <property type="component" value="Unassembled WGS sequence"/>
</dbReference>
<dbReference type="InParanoid" id="A9UZI3"/>
<evidence type="ECO:0000256" key="1">
    <source>
        <dbReference type="SAM" id="MobiDB-lite"/>
    </source>
</evidence>
<organism evidence="3 4">
    <name type="scientific">Monosiga brevicollis</name>
    <name type="common">Choanoflagellate</name>
    <dbReference type="NCBI Taxonomy" id="81824"/>
    <lineage>
        <taxon>Eukaryota</taxon>
        <taxon>Choanoflagellata</taxon>
        <taxon>Craspedida</taxon>
        <taxon>Salpingoecidae</taxon>
        <taxon>Monosiga</taxon>
    </lineage>
</organism>
<gene>
    <name evidence="3" type="ORF">MONBRDRAFT_8258</name>
</gene>
<feature type="region of interest" description="Disordered" evidence="1">
    <location>
        <begin position="321"/>
        <end position="346"/>
    </location>
</feature>
<feature type="region of interest" description="Disordered" evidence="1">
    <location>
        <begin position="250"/>
        <end position="279"/>
    </location>
</feature>
<feature type="region of interest" description="Disordered" evidence="1">
    <location>
        <begin position="192"/>
        <end position="236"/>
    </location>
</feature>
<proteinExistence type="predicted"/>
<dbReference type="AlphaFoldDB" id="A9UZI3"/>
<dbReference type="GeneID" id="5891087"/>
<protein>
    <submittedName>
        <fullName evidence="3">Uncharacterized protein</fullName>
    </submittedName>
</protein>
<accession>A9UZI3</accession>